<organism evidence="8 9">
    <name type="scientific">Neoroseomonas alkaliterrae</name>
    <dbReference type="NCBI Taxonomy" id="1452450"/>
    <lineage>
        <taxon>Bacteria</taxon>
        <taxon>Pseudomonadati</taxon>
        <taxon>Pseudomonadota</taxon>
        <taxon>Alphaproteobacteria</taxon>
        <taxon>Acetobacterales</taxon>
        <taxon>Acetobacteraceae</taxon>
        <taxon>Neoroseomonas</taxon>
    </lineage>
</organism>
<evidence type="ECO:0000256" key="6">
    <source>
        <dbReference type="ARBA" id="ARBA00023136"/>
    </source>
</evidence>
<keyword evidence="4 7" id="KW-0812">Transmembrane</keyword>
<comment type="subcellular location">
    <subcellularLocation>
        <location evidence="1">Cell membrane</location>
        <topology evidence="1">Multi-pass membrane protein</topology>
    </subcellularLocation>
</comment>
<evidence type="ECO:0000256" key="2">
    <source>
        <dbReference type="ARBA" id="ARBA00010388"/>
    </source>
</evidence>
<comment type="caution">
    <text evidence="8">The sequence shown here is derived from an EMBL/GenBank/DDBJ whole genome shotgun (WGS) entry which is preliminary data.</text>
</comment>
<dbReference type="Proteomes" id="UP000562254">
    <property type="component" value="Unassembled WGS sequence"/>
</dbReference>
<dbReference type="PANTHER" id="PTHR34583">
    <property type="entry name" value="ANTIPORTER SUBUNIT MNHC2-RELATED"/>
    <property type="match status" value="1"/>
</dbReference>
<keyword evidence="6 7" id="KW-0472">Membrane</keyword>
<evidence type="ECO:0000313" key="9">
    <source>
        <dbReference type="Proteomes" id="UP000562254"/>
    </source>
</evidence>
<dbReference type="InterPro" id="IPR050601">
    <property type="entry name" value="CPA3_antiporter_subunitC"/>
</dbReference>
<keyword evidence="3" id="KW-1003">Cell membrane</keyword>
<evidence type="ECO:0000256" key="5">
    <source>
        <dbReference type="ARBA" id="ARBA00022989"/>
    </source>
</evidence>
<gene>
    <name evidence="8" type="ORF">FHS88_000156</name>
</gene>
<dbReference type="RefSeq" id="WP_184480338.1">
    <property type="nucleotide sequence ID" value="NZ_JAAEDJ010000034.1"/>
</dbReference>
<sequence>MEALLALLFGTLFGAAIYLMLARSLPRVLLGLILLGNAAIIAILAGGRVIGTAPPLVASGETLLAAGAANPLPQALALTAIVIAFGLGAFVMVLVWAVWRETRTLDAEELRLAEPPGLPAAGAAAAAAAEPPEARP</sequence>
<accession>A0A840XJF3</accession>
<proteinExistence type="inferred from homology"/>
<dbReference type="InterPro" id="IPR039428">
    <property type="entry name" value="NUOK/Mnh_C1-like"/>
</dbReference>
<evidence type="ECO:0000313" key="8">
    <source>
        <dbReference type="EMBL" id="MBB5688046.1"/>
    </source>
</evidence>
<evidence type="ECO:0000256" key="1">
    <source>
        <dbReference type="ARBA" id="ARBA00004651"/>
    </source>
</evidence>
<feature type="transmembrane region" description="Helical" evidence="7">
    <location>
        <begin position="75"/>
        <end position="99"/>
    </location>
</feature>
<comment type="similarity">
    <text evidence="2">Belongs to the CPA3 antiporters (TC 2.A.63) subunit C family.</text>
</comment>
<name>A0A840XJF3_9PROT</name>
<dbReference type="PANTHER" id="PTHR34583:SF2">
    <property type="entry name" value="ANTIPORTER SUBUNIT MNHC2-RELATED"/>
    <property type="match status" value="1"/>
</dbReference>
<dbReference type="GO" id="GO:0005886">
    <property type="term" value="C:plasma membrane"/>
    <property type="evidence" value="ECO:0007669"/>
    <property type="project" value="UniProtKB-SubCell"/>
</dbReference>
<evidence type="ECO:0000256" key="4">
    <source>
        <dbReference type="ARBA" id="ARBA00022692"/>
    </source>
</evidence>
<evidence type="ECO:0000256" key="7">
    <source>
        <dbReference type="SAM" id="Phobius"/>
    </source>
</evidence>
<evidence type="ECO:0000256" key="3">
    <source>
        <dbReference type="ARBA" id="ARBA00022475"/>
    </source>
</evidence>
<keyword evidence="9" id="KW-1185">Reference proteome</keyword>
<reference evidence="8 9" key="1">
    <citation type="submission" date="2020-08" db="EMBL/GenBank/DDBJ databases">
        <title>Genomic Encyclopedia of Type Strains, Phase IV (KMG-IV): sequencing the most valuable type-strain genomes for metagenomic binning, comparative biology and taxonomic classification.</title>
        <authorList>
            <person name="Goeker M."/>
        </authorList>
    </citation>
    <scope>NUCLEOTIDE SEQUENCE [LARGE SCALE GENOMIC DNA]</scope>
    <source>
        <strain evidence="8 9">DSM 25895</strain>
    </source>
</reference>
<keyword evidence="5 7" id="KW-1133">Transmembrane helix</keyword>
<protein>
    <submittedName>
        <fullName evidence="8">Multisubunit Na+/H+ antiporter MnhC subunit</fullName>
    </submittedName>
</protein>
<feature type="transmembrane region" description="Helical" evidence="7">
    <location>
        <begin position="6"/>
        <end position="22"/>
    </location>
</feature>
<dbReference type="EMBL" id="JACIJE010000001">
    <property type="protein sequence ID" value="MBB5688046.1"/>
    <property type="molecule type" value="Genomic_DNA"/>
</dbReference>
<dbReference type="AlphaFoldDB" id="A0A840XJF3"/>
<dbReference type="Pfam" id="PF00420">
    <property type="entry name" value="Oxidored_q2"/>
    <property type="match status" value="1"/>
</dbReference>
<dbReference type="Gene3D" id="1.10.287.3510">
    <property type="match status" value="1"/>
</dbReference>
<feature type="transmembrane region" description="Helical" evidence="7">
    <location>
        <begin position="29"/>
        <end position="50"/>
    </location>
</feature>